<keyword evidence="2" id="KW-1185">Reference proteome</keyword>
<evidence type="ECO:0000313" key="1">
    <source>
        <dbReference type="EMBL" id="KAG6652304.1"/>
    </source>
</evidence>
<protein>
    <submittedName>
        <fullName evidence="1">Uncharacterized protein</fullName>
    </submittedName>
</protein>
<organism evidence="1 2">
    <name type="scientific">Carya illinoinensis</name>
    <name type="common">Pecan</name>
    <dbReference type="NCBI Taxonomy" id="32201"/>
    <lineage>
        <taxon>Eukaryota</taxon>
        <taxon>Viridiplantae</taxon>
        <taxon>Streptophyta</taxon>
        <taxon>Embryophyta</taxon>
        <taxon>Tracheophyta</taxon>
        <taxon>Spermatophyta</taxon>
        <taxon>Magnoliopsida</taxon>
        <taxon>eudicotyledons</taxon>
        <taxon>Gunneridae</taxon>
        <taxon>Pentapetalae</taxon>
        <taxon>rosids</taxon>
        <taxon>fabids</taxon>
        <taxon>Fagales</taxon>
        <taxon>Juglandaceae</taxon>
        <taxon>Carya</taxon>
    </lineage>
</organism>
<accession>A0A8T1QDK2</accession>
<dbReference type="EMBL" id="CM031814">
    <property type="protein sequence ID" value="KAG6652304.1"/>
    <property type="molecule type" value="Genomic_DNA"/>
</dbReference>
<reference evidence="1" key="1">
    <citation type="submission" date="2020-12" db="EMBL/GenBank/DDBJ databases">
        <title>WGS assembly of Carya illinoinensis cv. Pawnee.</title>
        <authorList>
            <person name="Platts A."/>
            <person name="Shu S."/>
            <person name="Wright S."/>
            <person name="Barry K."/>
            <person name="Edger P."/>
            <person name="Pires J.C."/>
            <person name="Schmutz J."/>
        </authorList>
    </citation>
    <scope>NUCLEOTIDE SEQUENCE</scope>
    <source>
        <tissue evidence="1">Leaf</tissue>
    </source>
</reference>
<sequence length="165" mass="18844">MPSNAFFSPILSCRFAQVKSGSSTNRMFNYVGICIIQITVLSPRGFSKGTIADTETSFTPDHLYSKRRQPPATSKCRFQNCVTKHLNCPVMKWVTIIKIDNLNKSLLKTVMTNSKHAKGQGIHYLKVHLTWAIFIQELFPFHCSSLLSTQKRIFSFNRVKMIRTP</sequence>
<dbReference type="Proteomes" id="UP000811609">
    <property type="component" value="Chromosome 6"/>
</dbReference>
<name>A0A8T1QDK2_CARIL</name>
<dbReference type="AlphaFoldDB" id="A0A8T1QDK2"/>
<gene>
    <name evidence="1" type="ORF">CIPAW_06G174900</name>
</gene>
<proteinExistence type="predicted"/>
<evidence type="ECO:0000313" key="2">
    <source>
        <dbReference type="Proteomes" id="UP000811609"/>
    </source>
</evidence>
<comment type="caution">
    <text evidence="1">The sequence shown here is derived from an EMBL/GenBank/DDBJ whole genome shotgun (WGS) entry which is preliminary data.</text>
</comment>